<dbReference type="PROSITE" id="PS51257">
    <property type="entry name" value="PROKAR_LIPOPROTEIN"/>
    <property type="match status" value="1"/>
</dbReference>
<comment type="caution">
    <text evidence="1">The sequence shown here is derived from an EMBL/GenBank/DDBJ whole genome shotgun (WGS) entry which is preliminary data.</text>
</comment>
<dbReference type="STRING" id="1798652.A3A43_01740"/>
<gene>
    <name evidence="1" type="ORF">A3A43_01740</name>
</gene>
<reference evidence="1 2" key="1">
    <citation type="journal article" date="2016" name="Nat. Commun.">
        <title>Thousands of microbial genomes shed light on interconnected biogeochemical processes in an aquifer system.</title>
        <authorList>
            <person name="Anantharaman K."/>
            <person name="Brown C.T."/>
            <person name="Hug L.A."/>
            <person name="Sharon I."/>
            <person name="Castelle C.J."/>
            <person name="Probst A.J."/>
            <person name="Thomas B.C."/>
            <person name="Singh A."/>
            <person name="Wilkins M.J."/>
            <person name="Karaoz U."/>
            <person name="Brodie E.L."/>
            <person name="Williams K.H."/>
            <person name="Hubbard S.S."/>
            <person name="Banfield J.F."/>
        </authorList>
    </citation>
    <scope>NUCLEOTIDE SEQUENCE [LARGE SCALE GENOMIC DNA]</scope>
</reference>
<organism evidence="1 2">
    <name type="scientific">Candidatus Liptonbacteria bacterium RIFCSPLOWO2_01_FULL_56_20</name>
    <dbReference type="NCBI Taxonomy" id="1798652"/>
    <lineage>
        <taxon>Bacteria</taxon>
        <taxon>Candidatus Liptoniibacteriota</taxon>
    </lineage>
</organism>
<dbReference type="Proteomes" id="UP000178495">
    <property type="component" value="Unassembled WGS sequence"/>
</dbReference>
<evidence type="ECO:0000313" key="1">
    <source>
        <dbReference type="EMBL" id="OGZ01610.1"/>
    </source>
</evidence>
<proteinExistence type="predicted"/>
<name>A0A1G2CLK0_9BACT</name>
<dbReference type="EMBL" id="MHLC01000007">
    <property type="protein sequence ID" value="OGZ01610.1"/>
    <property type="molecule type" value="Genomic_DNA"/>
</dbReference>
<accession>A0A1G2CLK0</accession>
<sequence>MTDSKKTFFPQSARVVITTVLVASCLLAGARLARAITNISAVPSEHWGWNDLVGWINFYETDTVNLQANILDGYASSSAGDFSFDCATSRSGNICGQGDYRVTNDGSGSLSQWAWNDIYGWISFDCGNGGAGCGQSSYRVYVDPATGEFHNYAWNDVIGWIAVNCFDIGGQNYCDNTSNFKVKTSWTVTSTSGYLDSATYDTGVPGGAQLNSVLWHGNQPAQTLVGFQFAASNAPAGPWDFIGPDGTPNTYYQVSEGATQRLDYNLFYNQRYFRYRAILTSDPSRTASPRIDDVIINWSP</sequence>
<protein>
    <submittedName>
        <fullName evidence="1">Uncharacterized protein</fullName>
    </submittedName>
</protein>
<evidence type="ECO:0000313" key="2">
    <source>
        <dbReference type="Proteomes" id="UP000178495"/>
    </source>
</evidence>
<dbReference type="AlphaFoldDB" id="A0A1G2CLK0"/>